<dbReference type="InterPro" id="IPR059073">
    <property type="entry name" value="TRMT11_N"/>
</dbReference>
<keyword evidence="5 10" id="KW-0808">Transferase</keyword>
<dbReference type="RefSeq" id="XP_028489113.1">
    <property type="nucleotide sequence ID" value="XM_028626756.1"/>
</dbReference>
<dbReference type="GO" id="GO:0005737">
    <property type="term" value="C:cytoplasm"/>
    <property type="evidence" value="ECO:0007669"/>
    <property type="project" value="UniProtKB-SubCell"/>
</dbReference>
<dbReference type="PIRSF" id="PIRSF017259">
    <property type="entry name" value="tRNA_mtfrase_TRM11"/>
    <property type="match status" value="1"/>
</dbReference>
<dbReference type="Pfam" id="PF25904">
    <property type="entry name" value="Tmrp11_N"/>
    <property type="match status" value="1"/>
</dbReference>
<dbReference type="FunFam" id="3.40.50.150:FF:000260">
    <property type="entry name" value="RNA methylase family protein"/>
    <property type="match status" value="1"/>
</dbReference>
<evidence type="ECO:0000313" key="14">
    <source>
        <dbReference type="Proteomes" id="UP000283841"/>
    </source>
</evidence>
<dbReference type="EC" id="2.1.1.214" evidence="9"/>
<keyword evidence="2" id="KW-0963">Cytoplasm</keyword>
<dbReference type="GO" id="GO:0160102">
    <property type="term" value="F:tRNA (guanine(10)-N2)-methyltransferase activity"/>
    <property type="evidence" value="ECO:0007669"/>
    <property type="project" value="UniProtKB-EC"/>
</dbReference>
<keyword evidence="8 10" id="KW-0694">RNA-binding</keyword>
<evidence type="ECO:0000256" key="9">
    <source>
        <dbReference type="ARBA" id="ARBA00066937"/>
    </source>
</evidence>
<dbReference type="InterPro" id="IPR000241">
    <property type="entry name" value="RlmKL-like_Mtase"/>
</dbReference>
<dbReference type="GO" id="GO:0043527">
    <property type="term" value="C:tRNA methyltransferase complex"/>
    <property type="evidence" value="ECO:0007669"/>
    <property type="project" value="UniProtKB-ARBA"/>
</dbReference>
<dbReference type="GeneID" id="39596033"/>
<comment type="subcellular location">
    <subcellularLocation>
        <location evidence="1">Cytoplasm</location>
    </subcellularLocation>
</comment>
<dbReference type="InterPro" id="IPR029063">
    <property type="entry name" value="SAM-dependent_MTases_sf"/>
</dbReference>
<evidence type="ECO:0000256" key="6">
    <source>
        <dbReference type="ARBA" id="ARBA00022691"/>
    </source>
</evidence>
<keyword evidence="7 10" id="KW-0819">tRNA processing</keyword>
<dbReference type="InterPro" id="IPR016691">
    <property type="entry name" value="TRMT11"/>
</dbReference>
<dbReference type="PANTHER" id="PTHR13370">
    <property type="entry name" value="RNA METHYLASE-RELATED"/>
    <property type="match status" value="1"/>
</dbReference>
<evidence type="ECO:0000313" key="13">
    <source>
        <dbReference type="EMBL" id="RWQ99468.1"/>
    </source>
</evidence>
<dbReference type="SUPFAM" id="SSF53335">
    <property type="entry name" value="S-adenosyl-L-methionine-dependent methyltransferases"/>
    <property type="match status" value="1"/>
</dbReference>
<evidence type="ECO:0000256" key="3">
    <source>
        <dbReference type="ARBA" id="ARBA00022555"/>
    </source>
</evidence>
<accession>A0A443I5V3</accession>
<dbReference type="Gene3D" id="3.40.50.150">
    <property type="entry name" value="Vaccinia Virus protein VP39"/>
    <property type="match status" value="1"/>
</dbReference>
<dbReference type="GO" id="GO:0000049">
    <property type="term" value="F:tRNA binding"/>
    <property type="evidence" value="ECO:0007669"/>
    <property type="project" value="UniProtKB-UniRule"/>
</dbReference>
<dbReference type="PROSITE" id="PS51627">
    <property type="entry name" value="SAM_MT_TRM11"/>
    <property type="match status" value="1"/>
</dbReference>
<dbReference type="Pfam" id="PF01170">
    <property type="entry name" value="UPF0020"/>
    <property type="match status" value="1"/>
</dbReference>
<comment type="caution">
    <text evidence="13">The sequence shown here is derived from an EMBL/GenBank/DDBJ whole genome shotgun (WGS) entry which is preliminary data.</text>
</comment>
<dbReference type="GO" id="GO:0032259">
    <property type="term" value="P:methylation"/>
    <property type="evidence" value="ECO:0007669"/>
    <property type="project" value="UniProtKB-UniRule"/>
</dbReference>
<feature type="domain" description="tRNA (guanine(10)-N(2))-methyltransferase TRMT11 N-terminal" evidence="12">
    <location>
        <begin position="1"/>
        <end position="151"/>
    </location>
</feature>
<dbReference type="EMBL" id="RCNU01000001">
    <property type="protein sequence ID" value="RWQ99468.1"/>
    <property type="molecule type" value="Genomic_DNA"/>
</dbReference>
<dbReference type="AlphaFoldDB" id="A0A443I5V3"/>
<keyword evidence="6 10" id="KW-0949">S-adenosyl-L-methionine</keyword>
<keyword evidence="14" id="KW-1185">Reference proteome</keyword>
<sequence length="471" mass="53442">MEYLIRFAQAHETFRRPEIQALATLAGVDVEFLSYDQFSPYAVVKVQDERAARALIERSVLAKDIIEIWGQGTTYDELHADVRRRTSDRWAAFNDVSFRFTVDSYALKRSQREKRDIIQSFAYLGFDGPIRMKDPDEDFWVLEEHTSDLEIARTNPGAVSSDQDQTTQSMQIGQLEKIYFGRWIASGSRDLVAKYDLKKRRYISTTSMDAELSLVTANMALAAPGKVFFDPFVGTGSFCVAAAHYGALTLGSDIDPRSFRGKEEMSKGKPMALMLNFQQYGLESRFLDTFTSDLTNTPLRDVPLLDGIVCDPPYGVREGLRVLGLRDGRKDEIFVDGVPAHLKPGYIAPKRPYGFEAMLRDILNFASRTLVVGGRLSMWMPTASDEDIELEIPTHPNLEVVSVCVQPFNNWSRRLITYSRLPEGVVAENKFIRQRQDNPNGVSADDLNAFRRKYFMKNSKRDTKTPAQTQD</sequence>
<evidence type="ECO:0000256" key="5">
    <source>
        <dbReference type="ARBA" id="ARBA00022679"/>
    </source>
</evidence>
<evidence type="ECO:0000256" key="1">
    <source>
        <dbReference type="ARBA" id="ARBA00004496"/>
    </source>
</evidence>
<evidence type="ECO:0000256" key="2">
    <source>
        <dbReference type="ARBA" id="ARBA00022490"/>
    </source>
</evidence>
<dbReference type="STRING" id="264951.A0A443I5V3"/>
<evidence type="ECO:0000259" key="11">
    <source>
        <dbReference type="Pfam" id="PF01170"/>
    </source>
</evidence>
<reference evidence="13 14" key="1">
    <citation type="journal article" date="2018" name="Front. Microbiol.">
        <title>Genomic and genetic insights into a cosmopolitan fungus, Paecilomyces variotii (Eurotiales).</title>
        <authorList>
            <person name="Urquhart A.S."/>
            <person name="Mondo S.J."/>
            <person name="Makela M.R."/>
            <person name="Hane J.K."/>
            <person name="Wiebenga A."/>
            <person name="He G."/>
            <person name="Mihaltcheva S."/>
            <person name="Pangilinan J."/>
            <person name="Lipzen A."/>
            <person name="Barry K."/>
            <person name="de Vries R.P."/>
            <person name="Grigoriev I.V."/>
            <person name="Idnurm A."/>
        </authorList>
    </citation>
    <scope>NUCLEOTIDE SEQUENCE [LARGE SCALE GENOMIC DNA]</scope>
    <source>
        <strain evidence="13 14">CBS 101075</strain>
    </source>
</reference>
<feature type="domain" description="Ribosomal RNA large subunit methyltransferase K/L-like methyltransferase" evidence="11">
    <location>
        <begin position="199"/>
        <end position="317"/>
    </location>
</feature>
<evidence type="ECO:0000259" key="12">
    <source>
        <dbReference type="Pfam" id="PF25904"/>
    </source>
</evidence>
<protein>
    <recommendedName>
        <fullName evidence="9">tRNA (guanine(10)-N(2))-methyltransferase</fullName>
        <ecNumber evidence="9">2.1.1.214</ecNumber>
    </recommendedName>
</protein>
<dbReference type="PANTHER" id="PTHR13370:SF3">
    <property type="entry name" value="TRNA (GUANINE(10)-N2)-METHYLTRANSFERASE HOMOLOG"/>
    <property type="match status" value="1"/>
</dbReference>
<evidence type="ECO:0000256" key="4">
    <source>
        <dbReference type="ARBA" id="ARBA00022603"/>
    </source>
</evidence>
<name>A0A443I5V3_BYSSP</name>
<gene>
    <name evidence="13" type="ORF">C8Q69DRAFT_26703</name>
</gene>
<dbReference type="InterPro" id="IPR002052">
    <property type="entry name" value="DNA_methylase_N6_adenine_CS"/>
</dbReference>
<dbReference type="VEuPathDB" id="FungiDB:C8Q69DRAFT_26703"/>
<keyword evidence="3 10" id="KW-0820">tRNA-binding</keyword>
<evidence type="ECO:0000256" key="10">
    <source>
        <dbReference type="PROSITE-ProRule" id="PRU00959"/>
    </source>
</evidence>
<keyword evidence="4 10" id="KW-0489">Methyltransferase</keyword>
<dbReference type="PROSITE" id="PS00092">
    <property type="entry name" value="N6_MTASE"/>
    <property type="match status" value="1"/>
</dbReference>
<evidence type="ECO:0000256" key="8">
    <source>
        <dbReference type="ARBA" id="ARBA00022884"/>
    </source>
</evidence>
<dbReference type="Proteomes" id="UP000283841">
    <property type="component" value="Unassembled WGS sequence"/>
</dbReference>
<dbReference type="GO" id="GO:0008033">
    <property type="term" value="P:tRNA processing"/>
    <property type="evidence" value="ECO:0007669"/>
    <property type="project" value="UniProtKB-UniRule"/>
</dbReference>
<evidence type="ECO:0000256" key="7">
    <source>
        <dbReference type="ARBA" id="ARBA00022694"/>
    </source>
</evidence>
<proteinExistence type="inferred from homology"/>
<organism evidence="13 14">
    <name type="scientific">Byssochlamys spectabilis</name>
    <name type="common">Paecilomyces variotii</name>
    <dbReference type="NCBI Taxonomy" id="264951"/>
    <lineage>
        <taxon>Eukaryota</taxon>
        <taxon>Fungi</taxon>
        <taxon>Dikarya</taxon>
        <taxon>Ascomycota</taxon>
        <taxon>Pezizomycotina</taxon>
        <taxon>Eurotiomycetes</taxon>
        <taxon>Eurotiomycetidae</taxon>
        <taxon>Eurotiales</taxon>
        <taxon>Thermoascaceae</taxon>
        <taxon>Paecilomyces</taxon>
    </lineage>
</organism>
<comment type="similarity">
    <text evidence="10">Belongs to the class I-like SAM-binding methyltransferase superfamily. TRM11 methyltransferase family.</text>
</comment>